<accession>A0A6P1M7E3</accession>
<dbReference type="EMBL" id="CP047593">
    <property type="protein sequence ID" value="QHI70510.1"/>
    <property type="molecule type" value="Genomic_DNA"/>
</dbReference>
<name>A0A6P1M7E3_9BACT</name>
<gene>
    <name evidence="2" type="ORF">GT409_14040</name>
</gene>
<keyword evidence="1" id="KW-1133">Transmembrane helix</keyword>
<feature type="transmembrane region" description="Helical" evidence="1">
    <location>
        <begin position="22"/>
        <end position="44"/>
    </location>
</feature>
<proteinExistence type="predicted"/>
<evidence type="ECO:0000256" key="1">
    <source>
        <dbReference type="SAM" id="Phobius"/>
    </source>
</evidence>
<evidence type="ECO:0008006" key="4">
    <source>
        <dbReference type="Google" id="ProtNLM"/>
    </source>
</evidence>
<protein>
    <recommendedName>
        <fullName evidence="4">Transmembrane protein</fullName>
    </recommendedName>
</protein>
<organism evidence="2 3">
    <name type="scientific">Tichowtungia aerotolerans</name>
    <dbReference type="NCBI Taxonomy" id="2697043"/>
    <lineage>
        <taxon>Bacteria</taxon>
        <taxon>Pseudomonadati</taxon>
        <taxon>Kiritimatiellota</taxon>
        <taxon>Tichowtungiia</taxon>
        <taxon>Tichowtungiales</taxon>
        <taxon>Tichowtungiaceae</taxon>
        <taxon>Tichowtungia</taxon>
    </lineage>
</organism>
<dbReference type="KEGG" id="taer:GT409_14040"/>
<evidence type="ECO:0000313" key="3">
    <source>
        <dbReference type="Proteomes" id="UP000464954"/>
    </source>
</evidence>
<keyword evidence="1" id="KW-0472">Membrane</keyword>
<sequence length="198" mass="22465">MNWCEINLARDLIYSSRKRQRVYWMMILYLCAAGCLLAITAGIATRRVLEGFDFHRQALRIEQRFSNTHPSASSMPSYAEDLNQILLSDQNAVEALGQALPEQLHTTLPLIVAILSRPDNGTLHKLSFSQETSQGDSELVFSIRVPLAQRSPPSFIQQWNKDKALNRQFSSITPVTTHREKIGGEDVLIMSYKAVFRE</sequence>
<dbReference type="AlphaFoldDB" id="A0A6P1M7E3"/>
<evidence type="ECO:0000313" key="2">
    <source>
        <dbReference type="EMBL" id="QHI70510.1"/>
    </source>
</evidence>
<dbReference type="Proteomes" id="UP000464954">
    <property type="component" value="Chromosome"/>
</dbReference>
<keyword evidence="1" id="KW-0812">Transmembrane</keyword>
<dbReference type="RefSeq" id="WP_160629686.1">
    <property type="nucleotide sequence ID" value="NZ_CP047593.1"/>
</dbReference>
<reference evidence="2 3" key="1">
    <citation type="submission" date="2020-01" db="EMBL/GenBank/DDBJ databases">
        <title>Ponticoccus aerotolerans gen. nov., sp. nov., an anaerobic bacterium and proposal of Ponticoccusceae fam. nov., Ponticoccusles ord. nov. and Ponticoccuse classis nov. in the phylum Kiritimatiellaeota.</title>
        <authorList>
            <person name="Zhou L.Y."/>
            <person name="Du Z.J."/>
        </authorList>
    </citation>
    <scope>NUCLEOTIDE SEQUENCE [LARGE SCALE GENOMIC DNA]</scope>
    <source>
        <strain evidence="2 3">S-5007</strain>
    </source>
</reference>
<keyword evidence="3" id="KW-1185">Reference proteome</keyword>